<reference evidence="6 7" key="2">
    <citation type="journal article" date="2019" name="Nat. Med.">
        <title>A library of human gut bacterial isolates paired with longitudinal multiomics data enables mechanistic microbiome research.</title>
        <authorList>
            <person name="Poyet M."/>
            <person name="Groussin M."/>
            <person name="Gibbons S.M."/>
            <person name="Avila-Pacheco J."/>
            <person name="Jiang X."/>
            <person name="Kearney S.M."/>
            <person name="Perrotta A.R."/>
            <person name="Berdy B."/>
            <person name="Zhao S."/>
            <person name="Lieberman T.D."/>
            <person name="Swanson P.K."/>
            <person name="Smith M."/>
            <person name="Roesemann S."/>
            <person name="Alexander J.E."/>
            <person name="Rich S.A."/>
            <person name="Livny J."/>
            <person name="Vlamakis H."/>
            <person name="Clish C."/>
            <person name="Bullock K."/>
            <person name="Deik A."/>
            <person name="Scott J."/>
            <person name="Pierce K.A."/>
            <person name="Xavier R.J."/>
            <person name="Alm E.J."/>
        </authorList>
    </citation>
    <scope>NUCLEOTIDE SEQUENCE [LARGE SCALE GENOMIC DNA]</scope>
    <source>
        <strain evidence="3 7">BIOML-A11</strain>
        <strain evidence="2 6">BIOML-A16</strain>
    </source>
</reference>
<dbReference type="Proteomes" id="UP000482671">
    <property type="component" value="Unassembled WGS sequence"/>
</dbReference>
<proteinExistence type="predicted"/>
<protein>
    <submittedName>
        <fullName evidence="4">Uncharacterized protein</fullName>
    </submittedName>
</protein>
<dbReference type="EMBL" id="WNDA01000020">
    <property type="protein sequence ID" value="MTU69946.1"/>
    <property type="molecule type" value="Genomic_DNA"/>
</dbReference>
<evidence type="ECO:0000313" key="7">
    <source>
        <dbReference type="Proteomes" id="UP000482671"/>
    </source>
</evidence>
<evidence type="ECO:0000313" key="4">
    <source>
        <dbReference type="EMBL" id="RHC77679.1"/>
    </source>
</evidence>
<dbReference type="EMBL" id="WNDD01000037">
    <property type="protein sequence ID" value="MTV03888.1"/>
    <property type="molecule type" value="Genomic_DNA"/>
</dbReference>
<gene>
    <name evidence="4" type="ORF">DW828_20100</name>
    <name evidence="2" type="ORF">GMD92_12890</name>
    <name evidence="3" type="ORF">GME02_20110</name>
</gene>
<dbReference type="Proteomes" id="UP000448908">
    <property type="component" value="Unassembled WGS sequence"/>
</dbReference>
<accession>A0A3R6FFV4</accession>
<dbReference type="EMBL" id="QSII01000060">
    <property type="protein sequence ID" value="RHC77679.1"/>
    <property type="molecule type" value="Genomic_DNA"/>
</dbReference>
<dbReference type="RefSeq" id="WP_005646063.1">
    <property type="nucleotide sequence ID" value="NZ_CP081901.1"/>
</dbReference>
<comment type="caution">
    <text evidence="4">The sequence shown here is derived from an EMBL/GenBank/DDBJ whole genome shotgun (WGS) entry which is preliminary data.</text>
</comment>
<reference evidence="4 5" key="1">
    <citation type="submission" date="2018-08" db="EMBL/GenBank/DDBJ databases">
        <title>A genome reference for cultivated species of the human gut microbiota.</title>
        <authorList>
            <person name="Zou Y."/>
            <person name="Xue W."/>
            <person name="Luo G."/>
        </authorList>
    </citation>
    <scope>NUCLEOTIDE SEQUENCE [LARGE SCALE GENOMIC DNA]</scope>
    <source>
        <strain evidence="4 5">AM34-17</strain>
    </source>
</reference>
<sequence>MKTVKEIQAEVKREESVLNQLEKRGAASSVIEAQKEAVKAAKKKLEAALNTPTEKAIQSTATTGFVTFNVVKDGETIKESKKIAFVKHNRPIDTKRVDKYIYIITQNKYEEAYPIIVAEAEKILEKEYTVIDINGKTIDKTTATDYYVILDGQHRGTAFAKLAAAGEEVEIPNVYIRNKENIGEYLTDINEAAKSWDNKDKFAVAGLTTENEAIKTISEKIGEGFNPSTAALIYLGKKLNASLLNKALKGEEIKLPKGAIFNKERGDKFIILCKAAGMSVEIITKRYYIEGFNSFAISTNEDKAFGALKEIGRQTDSMAKIKNVKEGDDFIALLKDVA</sequence>
<evidence type="ECO:0000313" key="6">
    <source>
        <dbReference type="Proteomes" id="UP000448908"/>
    </source>
</evidence>
<dbReference type="AlphaFoldDB" id="A0A3R6FFV4"/>
<keyword evidence="1" id="KW-0175">Coiled coil</keyword>
<feature type="coiled-coil region" evidence="1">
    <location>
        <begin position="4"/>
        <end position="51"/>
    </location>
</feature>
<dbReference type="Proteomes" id="UP000286260">
    <property type="component" value="Unassembled WGS sequence"/>
</dbReference>
<name>A0A3R6FFV4_9BACT</name>
<evidence type="ECO:0000256" key="1">
    <source>
        <dbReference type="SAM" id="Coils"/>
    </source>
</evidence>
<evidence type="ECO:0000313" key="5">
    <source>
        <dbReference type="Proteomes" id="UP000286260"/>
    </source>
</evidence>
<evidence type="ECO:0000313" key="2">
    <source>
        <dbReference type="EMBL" id="MTU69946.1"/>
    </source>
</evidence>
<organism evidence="4 5">
    <name type="scientific">Parabacteroides merdae</name>
    <dbReference type="NCBI Taxonomy" id="46503"/>
    <lineage>
        <taxon>Bacteria</taxon>
        <taxon>Pseudomonadati</taxon>
        <taxon>Bacteroidota</taxon>
        <taxon>Bacteroidia</taxon>
        <taxon>Bacteroidales</taxon>
        <taxon>Tannerellaceae</taxon>
        <taxon>Parabacteroides</taxon>
    </lineage>
</organism>
<evidence type="ECO:0000313" key="3">
    <source>
        <dbReference type="EMBL" id="MTV03888.1"/>
    </source>
</evidence>